<protein>
    <submittedName>
        <fullName evidence="2">Uncharacterized protein</fullName>
    </submittedName>
</protein>
<proteinExistence type="predicted"/>
<evidence type="ECO:0000313" key="2">
    <source>
        <dbReference type="EMBL" id="MED6191349.1"/>
    </source>
</evidence>
<comment type="caution">
    <text evidence="2">The sequence shown here is derived from an EMBL/GenBank/DDBJ whole genome shotgun (WGS) entry which is preliminary data.</text>
</comment>
<dbReference type="Proteomes" id="UP001341840">
    <property type="component" value="Unassembled WGS sequence"/>
</dbReference>
<feature type="non-terminal residue" evidence="2">
    <location>
        <position position="1"/>
    </location>
</feature>
<gene>
    <name evidence="2" type="ORF">PIB30_115514</name>
</gene>
<feature type="region of interest" description="Disordered" evidence="1">
    <location>
        <begin position="1"/>
        <end position="67"/>
    </location>
</feature>
<dbReference type="EMBL" id="JASCZI010194021">
    <property type="protein sequence ID" value="MED6191349.1"/>
    <property type="molecule type" value="Genomic_DNA"/>
</dbReference>
<accession>A0ABU6X210</accession>
<organism evidence="2 3">
    <name type="scientific">Stylosanthes scabra</name>
    <dbReference type="NCBI Taxonomy" id="79078"/>
    <lineage>
        <taxon>Eukaryota</taxon>
        <taxon>Viridiplantae</taxon>
        <taxon>Streptophyta</taxon>
        <taxon>Embryophyta</taxon>
        <taxon>Tracheophyta</taxon>
        <taxon>Spermatophyta</taxon>
        <taxon>Magnoliopsida</taxon>
        <taxon>eudicotyledons</taxon>
        <taxon>Gunneridae</taxon>
        <taxon>Pentapetalae</taxon>
        <taxon>rosids</taxon>
        <taxon>fabids</taxon>
        <taxon>Fabales</taxon>
        <taxon>Fabaceae</taxon>
        <taxon>Papilionoideae</taxon>
        <taxon>50 kb inversion clade</taxon>
        <taxon>dalbergioids sensu lato</taxon>
        <taxon>Dalbergieae</taxon>
        <taxon>Pterocarpus clade</taxon>
        <taxon>Stylosanthes</taxon>
    </lineage>
</organism>
<name>A0ABU6X210_9FABA</name>
<reference evidence="2 3" key="1">
    <citation type="journal article" date="2023" name="Plants (Basel)">
        <title>Bridging the Gap: Combining Genomics and Transcriptomics Approaches to Understand Stylosanthes scabra, an Orphan Legume from the Brazilian Caatinga.</title>
        <authorList>
            <person name="Ferreira-Neto J.R.C."/>
            <person name="da Silva M.D."/>
            <person name="Binneck E."/>
            <person name="de Melo N.F."/>
            <person name="da Silva R.H."/>
            <person name="de Melo A.L.T.M."/>
            <person name="Pandolfi V."/>
            <person name="Bustamante F.O."/>
            <person name="Brasileiro-Vidal A.C."/>
            <person name="Benko-Iseppon A.M."/>
        </authorList>
    </citation>
    <scope>NUCLEOTIDE SEQUENCE [LARGE SCALE GENOMIC DNA]</scope>
    <source>
        <tissue evidence="2">Leaves</tissue>
    </source>
</reference>
<feature type="compositionally biased region" description="Low complexity" evidence="1">
    <location>
        <begin position="23"/>
        <end position="38"/>
    </location>
</feature>
<evidence type="ECO:0000256" key="1">
    <source>
        <dbReference type="SAM" id="MobiDB-lite"/>
    </source>
</evidence>
<keyword evidence="3" id="KW-1185">Reference proteome</keyword>
<sequence length="67" mass="6922">RLQIRAFTPTKGIGNLQQNSAMESEGVSSGSARSASGGRSRRSSSTYGVYAANVGDDKDGANPKCNV</sequence>
<evidence type="ECO:0000313" key="3">
    <source>
        <dbReference type="Proteomes" id="UP001341840"/>
    </source>
</evidence>